<evidence type="ECO:0000313" key="2">
    <source>
        <dbReference type="EMBL" id="SED66325.1"/>
    </source>
</evidence>
<evidence type="ECO:0000259" key="1">
    <source>
        <dbReference type="Pfam" id="PF00561"/>
    </source>
</evidence>
<sequence length="292" mass="32196">MCVSTPCHSRAGWHTAGVELSQTLEWRGRSVAWDKFGNGPAVVMCHGTPWSSQLWWPFARAFAAEFSVYLWDMPGYGQSSKDAAHDVDLGIQGELLTDLLRHWNLEAPHVVAHDYGGAVALRAHLLHGARYTSLALIDVVALRPWGSGYFRLVADNADVFAAQPASVHRGALEAYIAGASHRGLTPAQMAVLTTPWLSEEGQVAFYRQIAQADERYTDEIQDRYASIEVPVAVVWGRDDAWIPVDRAEELARLIPGATLEVIDGAGHLIQFDAPVELAVSLQRWLTARSHPR</sequence>
<evidence type="ECO:0000313" key="3">
    <source>
        <dbReference type="Proteomes" id="UP000183561"/>
    </source>
</evidence>
<dbReference type="PANTHER" id="PTHR43798">
    <property type="entry name" value="MONOACYLGLYCEROL LIPASE"/>
    <property type="match status" value="1"/>
</dbReference>
<feature type="domain" description="AB hydrolase-1" evidence="1">
    <location>
        <begin position="40"/>
        <end position="274"/>
    </location>
</feature>
<dbReference type="PRINTS" id="PR00412">
    <property type="entry name" value="EPOXHYDRLASE"/>
</dbReference>
<name>A0A1H5CIA7_9NOCA</name>
<dbReference type="SUPFAM" id="SSF53474">
    <property type="entry name" value="alpha/beta-Hydrolases"/>
    <property type="match status" value="1"/>
</dbReference>
<dbReference type="InterPro" id="IPR050266">
    <property type="entry name" value="AB_hydrolase_sf"/>
</dbReference>
<dbReference type="InterPro" id="IPR000073">
    <property type="entry name" value="AB_hydrolase_1"/>
</dbReference>
<gene>
    <name evidence="2" type="ORF">SAMN04490239_9200</name>
</gene>
<protein>
    <submittedName>
        <fullName evidence="2">Pimeloyl-ACP methyl ester carboxylesterase</fullName>
    </submittedName>
</protein>
<dbReference type="GO" id="GO:0003824">
    <property type="term" value="F:catalytic activity"/>
    <property type="evidence" value="ECO:0007669"/>
    <property type="project" value="InterPro"/>
</dbReference>
<organism evidence="2 3">
    <name type="scientific">Rhodococcus koreensis</name>
    <dbReference type="NCBI Taxonomy" id="99653"/>
    <lineage>
        <taxon>Bacteria</taxon>
        <taxon>Bacillati</taxon>
        <taxon>Actinomycetota</taxon>
        <taxon>Actinomycetes</taxon>
        <taxon>Mycobacteriales</taxon>
        <taxon>Nocardiaceae</taxon>
        <taxon>Rhodococcus</taxon>
    </lineage>
</organism>
<dbReference type="Proteomes" id="UP000183561">
    <property type="component" value="Unassembled WGS sequence"/>
</dbReference>
<dbReference type="InterPro" id="IPR029058">
    <property type="entry name" value="AB_hydrolase_fold"/>
</dbReference>
<keyword evidence="3" id="KW-1185">Reference proteome</keyword>
<reference evidence="3" key="1">
    <citation type="submission" date="2016-10" db="EMBL/GenBank/DDBJ databases">
        <authorList>
            <person name="Varghese N."/>
            <person name="Submissions S."/>
        </authorList>
    </citation>
    <scope>NUCLEOTIDE SEQUENCE [LARGE SCALE GENOMIC DNA]</scope>
    <source>
        <strain evidence="3">DSM 44498</strain>
    </source>
</reference>
<proteinExistence type="predicted"/>
<dbReference type="EMBL" id="FNSV01000005">
    <property type="protein sequence ID" value="SED66325.1"/>
    <property type="molecule type" value="Genomic_DNA"/>
</dbReference>
<accession>A0A1H5CIA7</accession>
<dbReference type="Gene3D" id="3.40.50.1820">
    <property type="entry name" value="alpha/beta hydrolase"/>
    <property type="match status" value="1"/>
</dbReference>
<dbReference type="InterPro" id="IPR000639">
    <property type="entry name" value="Epox_hydrolase-like"/>
</dbReference>
<dbReference type="Pfam" id="PF00561">
    <property type="entry name" value="Abhydrolase_1"/>
    <property type="match status" value="1"/>
</dbReference>
<dbReference type="AlphaFoldDB" id="A0A1H5CIA7"/>
<dbReference type="PRINTS" id="PR00111">
    <property type="entry name" value="ABHYDROLASE"/>
</dbReference>